<evidence type="ECO:0000313" key="1">
    <source>
        <dbReference type="EMBL" id="KAF5379321.1"/>
    </source>
</evidence>
<proteinExistence type="predicted"/>
<reference evidence="1 2" key="1">
    <citation type="journal article" date="2020" name="ISME J.">
        <title>Uncovering the hidden diversity of litter-decomposition mechanisms in mushroom-forming fungi.</title>
        <authorList>
            <person name="Floudas D."/>
            <person name="Bentzer J."/>
            <person name="Ahren D."/>
            <person name="Johansson T."/>
            <person name="Persson P."/>
            <person name="Tunlid A."/>
        </authorList>
    </citation>
    <scope>NUCLEOTIDE SEQUENCE [LARGE SCALE GENOMIC DNA]</scope>
    <source>
        <strain evidence="1 2">CBS 406.79</strain>
    </source>
</reference>
<organism evidence="1 2">
    <name type="scientific">Collybiopsis confluens</name>
    <dbReference type="NCBI Taxonomy" id="2823264"/>
    <lineage>
        <taxon>Eukaryota</taxon>
        <taxon>Fungi</taxon>
        <taxon>Dikarya</taxon>
        <taxon>Basidiomycota</taxon>
        <taxon>Agaricomycotina</taxon>
        <taxon>Agaricomycetes</taxon>
        <taxon>Agaricomycetidae</taxon>
        <taxon>Agaricales</taxon>
        <taxon>Marasmiineae</taxon>
        <taxon>Omphalotaceae</taxon>
        <taxon>Collybiopsis</taxon>
    </lineage>
</organism>
<dbReference type="Proteomes" id="UP000518752">
    <property type="component" value="Unassembled WGS sequence"/>
</dbReference>
<gene>
    <name evidence="1" type="ORF">D9757_007616</name>
</gene>
<dbReference type="OrthoDB" id="2665493at2759"/>
<comment type="caution">
    <text evidence="1">The sequence shown here is derived from an EMBL/GenBank/DDBJ whole genome shotgun (WGS) entry which is preliminary data.</text>
</comment>
<keyword evidence="2" id="KW-1185">Reference proteome</keyword>
<dbReference type="AlphaFoldDB" id="A0A8H5H9B3"/>
<evidence type="ECO:0000313" key="2">
    <source>
        <dbReference type="Proteomes" id="UP000518752"/>
    </source>
</evidence>
<sequence length="300" mass="33783">MMTLPNTTTKRILLFGAKTTAISTSIDRCSPVTTPPSSATLNDLPILELPEHSQALDLMFRLCYPEPVLVKYSIEAVSEGLEASRKYCLESDAFVGRAAQFILKFSPLIVDEPERVYVIGVQRRWTEYHVDDLKSISGLEVFPLLRFQESVNQAATTYVAMLLGQVAAVELIDDNYDQVRSAPSGHSDTCVMQFTMGPSVYAVDYDCGDNPPPIVHCILSPEWWRDFLWAVARKYAKLPYQDAFTDAEIINEAVTRATYGCSKCKEGEIQLAQRLRDWAIDEEEVPKLRENLTYCFQASN</sequence>
<protein>
    <submittedName>
        <fullName evidence="1">Uncharacterized protein</fullName>
    </submittedName>
</protein>
<accession>A0A8H5H9B3</accession>
<dbReference type="EMBL" id="JAACJN010000070">
    <property type="protein sequence ID" value="KAF5379321.1"/>
    <property type="molecule type" value="Genomic_DNA"/>
</dbReference>
<name>A0A8H5H9B3_9AGAR</name>